<dbReference type="Proteomes" id="UP001460270">
    <property type="component" value="Unassembled WGS sequence"/>
</dbReference>
<gene>
    <name evidence="1" type="ORF">WMY93_032763</name>
</gene>
<accession>A0AAW0MVV1</accession>
<name>A0AAW0MVV1_9GOBI</name>
<comment type="caution">
    <text evidence="1">The sequence shown here is derived from an EMBL/GenBank/DDBJ whole genome shotgun (WGS) entry which is preliminary data.</text>
</comment>
<dbReference type="EMBL" id="JBBPFD010000071">
    <property type="protein sequence ID" value="KAK7880598.1"/>
    <property type="molecule type" value="Genomic_DNA"/>
</dbReference>
<protein>
    <submittedName>
        <fullName evidence="1">Uncharacterized protein</fullName>
    </submittedName>
</protein>
<keyword evidence="2" id="KW-1185">Reference proteome</keyword>
<reference evidence="2" key="1">
    <citation type="submission" date="2024-04" db="EMBL/GenBank/DDBJ databases">
        <title>Salinicola lusitanus LLJ914,a marine bacterium isolated from the Okinawa Trough.</title>
        <authorList>
            <person name="Li J."/>
        </authorList>
    </citation>
    <scope>NUCLEOTIDE SEQUENCE [LARGE SCALE GENOMIC DNA]</scope>
</reference>
<evidence type="ECO:0000313" key="1">
    <source>
        <dbReference type="EMBL" id="KAK7880598.1"/>
    </source>
</evidence>
<dbReference type="AlphaFoldDB" id="A0AAW0MVV1"/>
<proteinExistence type="predicted"/>
<sequence>MVRRHLAHQHDDMVRRHLAHQNDDMVKRHLAHQHDDMVKRHLAHQHDDMVKRHLAHQHDDMVKRHLAHQHDDMTTTQRQRHDSEMVSSSFPVDLLQRTRLAPTRTKGLTSDLSQVAGAAARVQDMLTTVLAYIEDVLELGSLFFSDGGKQ</sequence>
<evidence type="ECO:0000313" key="2">
    <source>
        <dbReference type="Proteomes" id="UP001460270"/>
    </source>
</evidence>
<organism evidence="1 2">
    <name type="scientific">Mugilogobius chulae</name>
    <name type="common">yellowstripe goby</name>
    <dbReference type="NCBI Taxonomy" id="88201"/>
    <lineage>
        <taxon>Eukaryota</taxon>
        <taxon>Metazoa</taxon>
        <taxon>Chordata</taxon>
        <taxon>Craniata</taxon>
        <taxon>Vertebrata</taxon>
        <taxon>Euteleostomi</taxon>
        <taxon>Actinopterygii</taxon>
        <taxon>Neopterygii</taxon>
        <taxon>Teleostei</taxon>
        <taxon>Neoteleostei</taxon>
        <taxon>Acanthomorphata</taxon>
        <taxon>Gobiaria</taxon>
        <taxon>Gobiiformes</taxon>
        <taxon>Gobioidei</taxon>
        <taxon>Gobiidae</taxon>
        <taxon>Gobionellinae</taxon>
        <taxon>Mugilogobius</taxon>
    </lineage>
</organism>